<protein>
    <submittedName>
        <fullName evidence="4">Uncharacterized protein</fullName>
    </submittedName>
</protein>
<dbReference type="InterPro" id="IPR000387">
    <property type="entry name" value="Tyr_Pase_dom"/>
</dbReference>
<name>A0A182FKL1_ANOAL</name>
<dbReference type="VEuPathDB" id="VectorBase:AALB007060"/>
<evidence type="ECO:0000256" key="1">
    <source>
        <dbReference type="SAM" id="MobiDB-lite"/>
    </source>
</evidence>
<dbReference type="PANTHER" id="PTHR10367">
    <property type="entry name" value="MRNA-CAPPING ENZYME"/>
    <property type="match status" value="1"/>
</dbReference>
<reference evidence="4" key="2">
    <citation type="submission" date="2022-08" db="UniProtKB">
        <authorList>
            <consortium name="EnsemblMetazoa"/>
        </authorList>
    </citation>
    <scope>IDENTIFICATION</scope>
    <source>
        <strain evidence="4">STECLA/ALBI9_A</strain>
    </source>
</reference>
<keyword evidence="5" id="KW-1185">Reference proteome</keyword>
<feature type="domain" description="Tyrosine-protein phosphatase" evidence="2">
    <location>
        <begin position="1"/>
        <end position="128"/>
    </location>
</feature>
<dbReference type="SMART" id="SM00195">
    <property type="entry name" value="DSPc"/>
    <property type="match status" value="1"/>
</dbReference>
<dbReference type="InterPro" id="IPR029021">
    <property type="entry name" value="Prot-tyrosine_phosphatase-like"/>
</dbReference>
<dbReference type="STRING" id="7167.A0A182FKL1"/>
<dbReference type="Pfam" id="PF00782">
    <property type="entry name" value="DSPc"/>
    <property type="match status" value="1"/>
</dbReference>
<dbReference type="Proteomes" id="UP000069272">
    <property type="component" value="Chromosome 3R"/>
</dbReference>
<dbReference type="PROSITE" id="PS50056">
    <property type="entry name" value="TYR_PHOSPHATASE_2"/>
    <property type="match status" value="1"/>
</dbReference>
<evidence type="ECO:0000313" key="5">
    <source>
        <dbReference type="Proteomes" id="UP000069272"/>
    </source>
</evidence>
<dbReference type="VEuPathDB" id="VectorBase:AALB20_031929"/>
<dbReference type="InterPro" id="IPR051029">
    <property type="entry name" value="mRNA_Capping_Enz/RNA_Phosphat"/>
</dbReference>
<dbReference type="PANTHER" id="PTHR10367:SF9">
    <property type="entry name" value="DUAL-SPECIFICITY PHOSPHATASE 11 (RNA_RNP COMPLEX 1-INTERACTING)"/>
    <property type="match status" value="1"/>
</dbReference>
<feature type="compositionally biased region" description="Basic and acidic residues" evidence="1">
    <location>
        <begin position="159"/>
        <end position="169"/>
    </location>
</feature>
<dbReference type="AlphaFoldDB" id="A0A182FKL1"/>
<accession>A0A182FKL1</accession>
<dbReference type="PROSITE" id="PS00383">
    <property type="entry name" value="TYR_PHOSPHATASE_1"/>
    <property type="match status" value="1"/>
</dbReference>
<evidence type="ECO:0000259" key="2">
    <source>
        <dbReference type="PROSITE" id="PS50054"/>
    </source>
</evidence>
<sequence length="286" mass="33674">MAVLPLGLVVDLTNTTRYYDPKEFLDGGVQYAKLQVVGKMVPKDGIVRRFMQIVDDFYRCRENQGKYVGVHCTHGLNRTGYLVCAYLIQKLRYRARDAIELFNARRGHEMERPQYLEKLSEMEGTSWEDLHPSPAHHDLRLSQESLRRHPHLPGPSSSAHRDRDWRNDSVSRSMGQRQPDWRGIPPPPLLRPFFQRPPNGEQLLSWRQRDPQPQPHPQPQPDRYDQEWPPLGSEPNRSWQHRRVGAARNSRAHPYSLRRPDPLRRWHPYRPAELESENVLRTVDKQ</sequence>
<feature type="domain" description="Tyrosine specific protein phosphatases" evidence="3">
    <location>
        <begin position="48"/>
        <end position="117"/>
    </location>
</feature>
<proteinExistence type="predicted"/>
<evidence type="ECO:0000313" key="4">
    <source>
        <dbReference type="EnsemblMetazoa" id="AALB007060-PA"/>
    </source>
</evidence>
<dbReference type="InterPro" id="IPR000340">
    <property type="entry name" value="Dual-sp_phosphatase_cat-dom"/>
</dbReference>
<dbReference type="GO" id="GO:0004651">
    <property type="term" value="F:polynucleotide 5'-phosphatase activity"/>
    <property type="evidence" value="ECO:0007669"/>
    <property type="project" value="TreeGrafter"/>
</dbReference>
<evidence type="ECO:0000259" key="3">
    <source>
        <dbReference type="PROSITE" id="PS50056"/>
    </source>
</evidence>
<dbReference type="PROSITE" id="PS50054">
    <property type="entry name" value="TYR_PHOSPHATASE_DUAL"/>
    <property type="match status" value="1"/>
</dbReference>
<organism evidence="4 5">
    <name type="scientific">Anopheles albimanus</name>
    <name type="common">New world malaria mosquito</name>
    <dbReference type="NCBI Taxonomy" id="7167"/>
    <lineage>
        <taxon>Eukaryota</taxon>
        <taxon>Metazoa</taxon>
        <taxon>Ecdysozoa</taxon>
        <taxon>Arthropoda</taxon>
        <taxon>Hexapoda</taxon>
        <taxon>Insecta</taxon>
        <taxon>Pterygota</taxon>
        <taxon>Neoptera</taxon>
        <taxon>Endopterygota</taxon>
        <taxon>Diptera</taxon>
        <taxon>Nematocera</taxon>
        <taxon>Culicoidea</taxon>
        <taxon>Culicidae</taxon>
        <taxon>Anophelinae</taxon>
        <taxon>Anopheles</taxon>
    </lineage>
</organism>
<dbReference type="Gene3D" id="3.90.190.10">
    <property type="entry name" value="Protein tyrosine phosphatase superfamily"/>
    <property type="match status" value="1"/>
</dbReference>
<dbReference type="SUPFAM" id="SSF52799">
    <property type="entry name" value="(Phosphotyrosine protein) phosphatases II"/>
    <property type="match status" value="1"/>
</dbReference>
<feature type="region of interest" description="Disordered" evidence="1">
    <location>
        <begin position="144"/>
        <end position="286"/>
    </location>
</feature>
<dbReference type="InterPro" id="IPR020422">
    <property type="entry name" value="TYR_PHOSPHATASE_DUAL_dom"/>
</dbReference>
<dbReference type="InterPro" id="IPR016130">
    <property type="entry name" value="Tyr_Pase_AS"/>
</dbReference>
<reference evidence="4 5" key="1">
    <citation type="journal article" date="2017" name="G3 (Bethesda)">
        <title>The Physical Genome Mapping of Anopheles albimanus Corrected Scaffold Misassemblies and Identified Interarm Rearrangements in Genus Anopheles.</title>
        <authorList>
            <person name="Artemov G.N."/>
            <person name="Peery A.N."/>
            <person name="Jiang X."/>
            <person name="Tu Z."/>
            <person name="Stegniy V.N."/>
            <person name="Sharakhova M.V."/>
            <person name="Sharakhov I.V."/>
        </authorList>
    </citation>
    <scope>NUCLEOTIDE SEQUENCE [LARGE SCALE GENOMIC DNA]</scope>
    <source>
        <strain evidence="4 5">ALBI9_A</strain>
    </source>
</reference>
<dbReference type="EnsemblMetazoa" id="AALB007060-RA">
    <property type="protein sequence ID" value="AALB007060-PA"/>
    <property type="gene ID" value="AALB007060"/>
</dbReference>